<dbReference type="AlphaFoldDB" id="A0A914ZIZ3"/>
<evidence type="ECO:0000313" key="9">
    <source>
        <dbReference type="Proteomes" id="UP000887569"/>
    </source>
</evidence>
<keyword evidence="3 7" id="KW-0812">Transmembrane</keyword>
<feature type="transmembrane region" description="Helical" evidence="7">
    <location>
        <begin position="81"/>
        <end position="102"/>
    </location>
</feature>
<dbReference type="GO" id="GO:0019706">
    <property type="term" value="F:protein-cysteine S-palmitoyltransferase activity"/>
    <property type="evidence" value="ECO:0007669"/>
    <property type="project" value="UniProtKB-EC"/>
</dbReference>
<evidence type="ECO:0000256" key="7">
    <source>
        <dbReference type="RuleBase" id="RU079119"/>
    </source>
</evidence>
<evidence type="ECO:0000256" key="5">
    <source>
        <dbReference type="ARBA" id="ARBA00023136"/>
    </source>
</evidence>
<comment type="subcellular location">
    <subcellularLocation>
        <location evidence="1">Membrane</location>
        <topology evidence="1">Multi-pass membrane protein</topology>
    </subcellularLocation>
</comment>
<evidence type="ECO:0000256" key="4">
    <source>
        <dbReference type="ARBA" id="ARBA00022989"/>
    </source>
</evidence>
<accession>A0A914ZIZ3</accession>
<evidence type="ECO:0000256" key="6">
    <source>
        <dbReference type="ARBA" id="ARBA00023315"/>
    </source>
</evidence>
<comment type="domain">
    <text evidence="7">The DHHC domain is required for palmitoyltransferase activity.</text>
</comment>
<name>A0A914ZIZ3_PARUN</name>
<evidence type="ECO:0000256" key="3">
    <source>
        <dbReference type="ARBA" id="ARBA00022692"/>
    </source>
</evidence>
<dbReference type="InterPro" id="IPR039859">
    <property type="entry name" value="PFA4/ZDH16/20/ERF2-like"/>
</dbReference>
<evidence type="ECO:0000256" key="1">
    <source>
        <dbReference type="ARBA" id="ARBA00004141"/>
    </source>
</evidence>
<dbReference type="EC" id="2.3.1.225" evidence="7"/>
<reference evidence="10" key="1">
    <citation type="submission" date="2022-11" db="UniProtKB">
        <authorList>
            <consortium name="WormBaseParasite"/>
        </authorList>
    </citation>
    <scope>IDENTIFICATION</scope>
</reference>
<protein>
    <recommendedName>
        <fullName evidence="7">Palmitoyltransferase</fullName>
        <ecNumber evidence="7">2.3.1.225</ecNumber>
    </recommendedName>
</protein>
<keyword evidence="2 7" id="KW-0808">Transferase</keyword>
<dbReference type="GO" id="GO:0016020">
    <property type="term" value="C:membrane"/>
    <property type="evidence" value="ECO:0007669"/>
    <property type="project" value="UniProtKB-SubCell"/>
</dbReference>
<sequence length="365" mass="42434">VVVSVLLKSNEVEDRFYLNKQQMSWYSKIYIFVREYRKVHPFSGFFLHIALNALLLTQLIMIMYTYFIYVCVVNFQLLTNNIQVTAYLVIFHFLCVMLFWSLGQSIITPTARVPPVYFADEATDTKLREITPCNNGRYLPDSSTAEQTQKQIKILDEFAESRGLKFVEVDQCNRLRYCYLCGLIKPDRTHHCMSCGACVVKFDHHCPWINKCVSHNNYKFFVLYLLYSCILIAWCILTSAECVIRYFLQQQWIGGLLNILLVAFAVILCAIFAYYPLGQLLIYHIRLASLNETTCEQAKPPNIRGDFKADYNMGTYRNLRAAFGWGLWLFPVSTHVNDGLHFPIRYTDAAIGTKFYTMNVKEPEE</sequence>
<feature type="transmembrane region" description="Helical" evidence="7">
    <location>
        <begin position="45"/>
        <end position="69"/>
    </location>
</feature>
<dbReference type="InterPro" id="IPR001594">
    <property type="entry name" value="Palmitoyltrfase_DHHC"/>
</dbReference>
<keyword evidence="5 7" id="KW-0472">Membrane</keyword>
<keyword evidence="9" id="KW-1185">Reference proteome</keyword>
<dbReference type="Pfam" id="PF01529">
    <property type="entry name" value="DHHC"/>
    <property type="match status" value="1"/>
</dbReference>
<feature type="domain" description="Palmitoyltransferase DHHC" evidence="8">
    <location>
        <begin position="173"/>
        <end position="299"/>
    </location>
</feature>
<proteinExistence type="inferred from homology"/>
<comment type="similarity">
    <text evidence="7">Belongs to the DHHC palmitoyltransferase family.</text>
</comment>
<evidence type="ECO:0000259" key="8">
    <source>
        <dbReference type="Pfam" id="PF01529"/>
    </source>
</evidence>
<keyword evidence="6 7" id="KW-0012">Acyltransferase</keyword>
<evidence type="ECO:0000256" key="2">
    <source>
        <dbReference type="ARBA" id="ARBA00022679"/>
    </source>
</evidence>
<feature type="transmembrane region" description="Helical" evidence="7">
    <location>
        <begin position="252"/>
        <end position="277"/>
    </location>
</feature>
<dbReference type="WBParaSite" id="PgB01_g104_t02">
    <property type="protein sequence ID" value="PgB01_g104_t02"/>
    <property type="gene ID" value="PgB01_g104"/>
</dbReference>
<comment type="catalytic activity">
    <reaction evidence="7">
        <text>L-cysteinyl-[protein] + hexadecanoyl-CoA = S-hexadecanoyl-L-cysteinyl-[protein] + CoA</text>
        <dbReference type="Rhea" id="RHEA:36683"/>
        <dbReference type="Rhea" id="RHEA-COMP:10131"/>
        <dbReference type="Rhea" id="RHEA-COMP:11032"/>
        <dbReference type="ChEBI" id="CHEBI:29950"/>
        <dbReference type="ChEBI" id="CHEBI:57287"/>
        <dbReference type="ChEBI" id="CHEBI:57379"/>
        <dbReference type="ChEBI" id="CHEBI:74151"/>
        <dbReference type="EC" id="2.3.1.225"/>
    </reaction>
</comment>
<feature type="transmembrane region" description="Helical" evidence="7">
    <location>
        <begin position="221"/>
        <end position="240"/>
    </location>
</feature>
<evidence type="ECO:0000313" key="10">
    <source>
        <dbReference type="WBParaSite" id="PgB01_g104_t02"/>
    </source>
</evidence>
<dbReference type="Proteomes" id="UP000887569">
    <property type="component" value="Unplaced"/>
</dbReference>
<organism evidence="9 10">
    <name type="scientific">Parascaris univalens</name>
    <name type="common">Nematode worm</name>
    <dbReference type="NCBI Taxonomy" id="6257"/>
    <lineage>
        <taxon>Eukaryota</taxon>
        <taxon>Metazoa</taxon>
        <taxon>Ecdysozoa</taxon>
        <taxon>Nematoda</taxon>
        <taxon>Chromadorea</taxon>
        <taxon>Rhabditida</taxon>
        <taxon>Spirurina</taxon>
        <taxon>Ascaridomorpha</taxon>
        <taxon>Ascaridoidea</taxon>
        <taxon>Ascarididae</taxon>
        <taxon>Parascaris</taxon>
    </lineage>
</organism>
<dbReference type="PROSITE" id="PS50216">
    <property type="entry name" value="DHHC"/>
    <property type="match status" value="1"/>
</dbReference>
<dbReference type="PANTHER" id="PTHR12246">
    <property type="entry name" value="PALMITOYLTRANSFERASE ZDHHC16"/>
    <property type="match status" value="1"/>
</dbReference>
<keyword evidence="4 7" id="KW-1133">Transmembrane helix</keyword>